<sequence length="283" mass="32675">MLSRKNSIDLEITYNKDKNHDDKSAKEPKRTSGFNANKKSISKKQSTEKKTTVNKQPKQRNLLKPGEMFLLFTSRQFTIFDEVELRPENKLGITRYMRRRLQLHAVSDISRTGIIIPNRISYPINTSQWEIDYKDLRSPYLRYMIATAYSMEAISLEEAIPGNILIIGLGGGAMNNYLRHQTKNINTTVVEIDPLYLDIATKYFGFIEDDRQRCIIKDGAVYIKESVERGEKFHVVVIDASYSDITYTLCPCEIFFNESVAAYLPKIIETTGELFRFLSKLNE</sequence>
<dbReference type="InterPro" id="IPR029063">
    <property type="entry name" value="SAM-dependent_MTases_sf"/>
</dbReference>
<dbReference type="Proteomes" id="UP000274756">
    <property type="component" value="Unassembled WGS sequence"/>
</dbReference>
<evidence type="ECO:0000313" key="5">
    <source>
        <dbReference type="WBParaSite" id="DME_0000956801-mRNA-1"/>
    </source>
</evidence>
<dbReference type="EMBL" id="UYYG01000116">
    <property type="protein sequence ID" value="VDN53262.1"/>
    <property type="molecule type" value="Genomic_DNA"/>
</dbReference>
<dbReference type="Gene3D" id="3.40.50.150">
    <property type="entry name" value="Vaccinia Virus protein VP39"/>
    <property type="match status" value="1"/>
</dbReference>
<dbReference type="SUPFAM" id="SSF53335">
    <property type="entry name" value="S-adenosyl-L-methionine-dependent methyltransferases"/>
    <property type="match status" value="1"/>
</dbReference>
<gene>
    <name evidence="2" type="ORF">DME_LOCUS3235</name>
</gene>
<dbReference type="OrthoDB" id="2016285at2759"/>
<dbReference type="Proteomes" id="UP000038040">
    <property type="component" value="Unplaced"/>
</dbReference>
<protein>
    <submittedName>
        <fullName evidence="5">PABS domain-containing protein</fullName>
    </submittedName>
</protein>
<evidence type="ECO:0000313" key="3">
    <source>
        <dbReference type="Proteomes" id="UP000038040"/>
    </source>
</evidence>
<keyword evidence="4" id="KW-1185">Reference proteome</keyword>
<accession>A0A0N4UNR9</accession>
<organism evidence="3 5">
    <name type="scientific">Dracunculus medinensis</name>
    <name type="common">Guinea worm</name>
    <dbReference type="NCBI Taxonomy" id="318479"/>
    <lineage>
        <taxon>Eukaryota</taxon>
        <taxon>Metazoa</taxon>
        <taxon>Ecdysozoa</taxon>
        <taxon>Nematoda</taxon>
        <taxon>Chromadorea</taxon>
        <taxon>Rhabditida</taxon>
        <taxon>Spirurina</taxon>
        <taxon>Dracunculoidea</taxon>
        <taxon>Dracunculidae</taxon>
        <taxon>Dracunculus</taxon>
    </lineage>
</organism>
<evidence type="ECO:0000256" key="1">
    <source>
        <dbReference type="SAM" id="MobiDB-lite"/>
    </source>
</evidence>
<feature type="compositionally biased region" description="Basic and acidic residues" evidence="1">
    <location>
        <begin position="14"/>
        <end position="30"/>
    </location>
</feature>
<dbReference type="AlphaFoldDB" id="A0A0N4UNR9"/>
<evidence type="ECO:0000313" key="4">
    <source>
        <dbReference type="Proteomes" id="UP000274756"/>
    </source>
</evidence>
<dbReference type="WBParaSite" id="DME_0000956801-mRNA-1">
    <property type="protein sequence ID" value="DME_0000956801-mRNA-1"/>
    <property type="gene ID" value="DME_0000956801"/>
</dbReference>
<reference evidence="2 4" key="2">
    <citation type="submission" date="2018-11" db="EMBL/GenBank/DDBJ databases">
        <authorList>
            <consortium name="Pathogen Informatics"/>
        </authorList>
    </citation>
    <scope>NUCLEOTIDE SEQUENCE [LARGE SCALE GENOMIC DNA]</scope>
</reference>
<reference evidence="5" key="1">
    <citation type="submission" date="2017-02" db="UniProtKB">
        <authorList>
            <consortium name="WormBaseParasite"/>
        </authorList>
    </citation>
    <scope>IDENTIFICATION</scope>
</reference>
<feature type="region of interest" description="Disordered" evidence="1">
    <location>
        <begin position="1"/>
        <end position="59"/>
    </location>
</feature>
<evidence type="ECO:0000313" key="2">
    <source>
        <dbReference type="EMBL" id="VDN53262.1"/>
    </source>
</evidence>
<proteinExistence type="predicted"/>
<name>A0A0N4UNR9_DRAME</name>